<dbReference type="AlphaFoldDB" id="A0AAV9UZT7"/>
<feature type="region of interest" description="Disordered" evidence="1">
    <location>
        <begin position="156"/>
        <end position="197"/>
    </location>
</feature>
<evidence type="ECO:0000256" key="1">
    <source>
        <dbReference type="SAM" id="MobiDB-lite"/>
    </source>
</evidence>
<dbReference type="EMBL" id="JAVHNQ010000003">
    <property type="protein sequence ID" value="KAK6353043.1"/>
    <property type="molecule type" value="Genomic_DNA"/>
</dbReference>
<feature type="region of interest" description="Disordered" evidence="1">
    <location>
        <begin position="56"/>
        <end position="81"/>
    </location>
</feature>
<reference evidence="2 3" key="1">
    <citation type="submission" date="2019-10" db="EMBL/GenBank/DDBJ databases">
        <authorList>
            <person name="Palmer J.M."/>
        </authorList>
    </citation>
    <scope>NUCLEOTIDE SEQUENCE [LARGE SCALE GENOMIC DNA]</scope>
    <source>
        <strain evidence="2 3">TWF696</strain>
    </source>
</reference>
<keyword evidence="3" id="KW-1185">Reference proteome</keyword>
<proteinExistence type="predicted"/>
<gene>
    <name evidence="2" type="ORF">TWF696_005034</name>
</gene>
<evidence type="ECO:0000313" key="2">
    <source>
        <dbReference type="EMBL" id="KAK6353043.1"/>
    </source>
</evidence>
<protein>
    <submittedName>
        <fullName evidence="2">Uncharacterized protein</fullName>
    </submittedName>
</protein>
<feature type="compositionally biased region" description="Low complexity" evidence="1">
    <location>
        <begin position="156"/>
        <end position="174"/>
    </location>
</feature>
<organism evidence="2 3">
    <name type="scientific">Orbilia brochopaga</name>
    <dbReference type="NCBI Taxonomy" id="3140254"/>
    <lineage>
        <taxon>Eukaryota</taxon>
        <taxon>Fungi</taxon>
        <taxon>Dikarya</taxon>
        <taxon>Ascomycota</taxon>
        <taxon>Pezizomycotina</taxon>
        <taxon>Orbiliomycetes</taxon>
        <taxon>Orbiliales</taxon>
        <taxon>Orbiliaceae</taxon>
        <taxon>Orbilia</taxon>
    </lineage>
</organism>
<feature type="region of interest" description="Disordered" evidence="1">
    <location>
        <begin position="1"/>
        <end position="37"/>
    </location>
</feature>
<name>A0AAV9UZT7_9PEZI</name>
<feature type="compositionally biased region" description="Low complexity" evidence="1">
    <location>
        <begin position="16"/>
        <end position="37"/>
    </location>
</feature>
<dbReference type="Proteomes" id="UP001375240">
    <property type="component" value="Unassembled WGS sequence"/>
</dbReference>
<comment type="caution">
    <text evidence="2">The sequence shown here is derived from an EMBL/GenBank/DDBJ whole genome shotgun (WGS) entry which is preliminary data.</text>
</comment>
<accession>A0AAV9UZT7</accession>
<sequence length="321" mass="35532">MKSSSRSARTEEHTTKSSSHSMSHSRTTSTTTSGLDNLEFDFGGFGDEFGDDFGDSDFDRANGRRYRPSSSKENMYHSKTSPSYPTYKVANLTASITKYLNFTRTATVTHNYTLPYLGRTRTVSTTVTETARNMRNSTFSFTKTRTITSITTMTHTRTKTMCPSSKNGSNDSSSCLVMPTAKSSASHPATRPGHDLKEPELSCWSAAEDAPQSRKLASKKPEADIKNMFCLNFESSEPESGISYSMYDPGEGKDGSYEMGISWPEPKLKPKIEECQEYLLKVFHDCKAKDDSRDPIAGGRLVMPNGVFYVLQASKPTRSSG</sequence>
<evidence type="ECO:0000313" key="3">
    <source>
        <dbReference type="Proteomes" id="UP001375240"/>
    </source>
</evidence>
<feature type="compositionally biased region" description="Polar residues" evidence="1">
    <location>
        <begin position="68"/>
        <end position="81"/>
    </location>
</feature>